<comment type="subcellular location">
    <subcellularLocation>
        <location evidence="1">Membrane</location>
        <topology evidence="1">Multi-pass membrane protein</topology>
    </subcellularLocation>
</comment>
<evidence type="ECO:0000313" key="7">
    <source>
        <dbReference type="EMBL" id="KKM55569.1"/>
    </source>
</evidence>
<keyword evidence="3 5" id="KW-1133">Transmembrane helix</keyword>
<evidence type="ECO:0000256" key="1">
    <source>
        <dbReference type="ARBA" id="ARBA00004141"/>
    </source>
</evidence>
<dbReference type="Pfam" id="PF00909">
    <property type="entry name" value="Ammonium_transp"/>
    <property type="match status" value="1"/>
</dbReference>
<proteinExistence type="predicted"/>
<reference evidence="7" key="1">
    <citation type="journal article" date="2015" name="Nature">
        <title>Complex archaea that bridge the gap between prokaryotes and eukaryotes.</title>
        <authorList>
            <person name="Spang A."/>
            <person name="Saw J.H."/>
            <person name="Jorgensen S.L."/>
            <person name="Zaremba-Niedzwiedzka K."/>
            <person name="Martijn J."/>
            <person name="Lind A.E."/>
            <person name="van Eijk R."/>
            <person name="Schleper C."/>
            <person name="Guy L."/>
            <person name="Ettema T.J."/>
        </authorList>
    </citation>
    <scope>NUCLEOTIDE SEQUENCE</scope>
</reference>
<organism evidence="7">
    <name type="scientific">marine sediment metagenome</name>
    <dbReference type="NCBI Taxonomy" id="412755"/>
    <lineage>
        <taxon>unclassified sequences</taxon>
        <taxon>metagenomes</taxon>
        <taxon>ecological metagenomes</taxon>
    </lineage>
</organism>
<protein>
    <recommendedName>
        <fullName evidence="6">Ammonium transporter AmtB-like domain-containing protein</fullName>
    </recommendedName>
</protein>
<dbReference type="Gene3D" id="1.10.3430.10">
    <property type="entry name" value="Ammonium transporter AmtB like domains"/>
    <property type="match status" value="1"/>
</dbReference>
<name>A0A0F9L5X6_9ZZZZ</name>
<keyword evidence="4 5" id="KW-0472">Membrane</keyword>
<evidence type="ECO:0000256" key="4">
    <source>
        <dbReference type="ARBA" id="ARBA00023136"/>
    </source>
</evidence>
<evidence type="ECO:0000256" key="3">
    <source>
        <dbReference type="ARBA" id="ARBA00022989"/>
    </source>
</evidence>
<dbReference type="GO" id="GO:0008519">
    <property type="term" value="F:ammonium channel activity"/>
    <property type="evidence" value="ECO:0007669"/>
    <property type="project" value="InterPro"/>
</dbReference>
<dbReference type="GO" id="GO:0016020">
    <property type="term" value="C:membrane"/>
    <property type="evidence" value="ECO:0007669"/>
    <property type="project" value="UniProtKB-SubCell"/>
</dbReference>
<comment type="caution">
    <text evidence="7">The sequence shown here is derived from an EMBL/GenBank/DDBJ whole genome shotgun (WGS) entry which is preliminary data.</text>
</comment>
<evidence type="ECO:0000256" key="5">
    <source>
        <dbReference type="SAM" id="Phobius"/>
    </source>
</evidence>
<feature type="domain" description="Ammonium transporter AmtB-like" evidence="6">
    <location>
        <begin position="11"/>
        <end position="48"/>
    </location>
</feature>
<dbReference type="EMBL" id="LAZR01011885">
    <property type="protein sequence ID" value="KKM55569.1"/>
    <property type="molecule type" value="Genomic_DNA"/>
</dbReference>
<gene>
    <name evidence="7" type="ORF">LCGC14_1552600</name>
</gene>
<dbReference type="InterPro" id="IPR029020">
    <property type="entry name" value="Ammonium/urea_transptr"/>
</dbReference>
<evidence type="ECO:0000256" key="2">
    <source>
        <dbReference type="ARBA" id="ARBA00022692"/>
    </source>
</evidence>
<dbReference type="InterPro" id="IPR024041">
    <property type="entry name" value="NH4_transpt_AmtB-like_dom"/>
</dbReference>
<feature type="non-terminal residue" evidence="7">
    <location>
        <position position="1"/>
    </location>
</feature>
<dbReference type="AlphaFoldDB" id="A0A0F9L5X6"/>
<accession>A0A0F9L5X6</accession>
<evidence type="ECO:0000259" key="6">
    <source>
        <dbReference type="Pfam" id="PF00909"/>
    </source>
</evidence>
<feature type="transmembrane region" description="Helical" evidence="5">
    <location>
        <begin position="6"/>
        <end position="26"/>
    </location>
</feature>
<sequence length="57" mass="6510">NPYFLLWWANIGLGLVLFFAISKTIGLRVTREEELRGLDIGEHGMEAYSGFQIFSTM</sequence>
<keyword evidence="2 5" id="KW-0812">Transmembrane</keyword>